<keyword evidence="2" id="KW-0812">Transmembrane</keyword>
<dbReference type="RefSeq" id="WP_289474027.1">
    <property type="nucleotide sequence ID" value="NZ_JAUCMN010000007.1"/>
</dbReference>
<proteinExistence type="predicted"/>
<feature type="transmembrane region" description="Helical" evidence="2">
    <location>
        <begin position="124"/>
        <end position="143"/>
    </location>
</feature>
<comment type="caution">
    <text evidence="3">The sequence shown here is derived from an EMBL/GenBank/DDBJ whole genome shotgun (WGS) entry which is preliminary data.</text>
</comment>
<dbReference type="EMBL" id="JAUCMN010000007">
    <property type="protein sequence ID" value="MDM7892340.1"/>
    <property type="molecule type" value="Genomic_DNA"/>
</dbReference>
<keyword evidence="2" id="KW-1133">Transmembrane helix</keyword>
<keyword evidence="2" id="KW-0472">Membrane</keyword>
<evidence type="ECO:0000313" key="3">
    <source>
        <dbReference type="EMBL" id="MDM7892340.1"/>
    </source>
</evidence>
<sequence length="188" mass="19589">MGTRPGPDAPSHDDQHQPHDPYAKRPGYVTGVDGRTDTWTTAAVAGIVTGVAVLFVSGLLQAPTSLAYAAAAVIGAVVWFAVRARRRAADRRAGRSPDAVARARSQAIADANGGRRFFVAQNPVVVIVMGGIFLVLAVVQLVARGPSVVSVAVAVVIAASAVYFVVQGIGTLVVQRRERSQGPDVAER</sequence>
<feature type="transmembrane region" description="Helical" evidence="2">
    <location>
        <begin position="66"/>
        <end position="82"/>
    </location>
</feature>
<evidence type="ECO:0000313" key="4">
    <source>
        <dbReference type="Proteomes" id="UP001236404"/>
    </source>
</evidence>
<feature type="region of interest" description="Disordered" evidence="1">
    <location>
        <begin position="1"/>
        <end position="27"/>
    </location>
</feature>
<evidence type="ECO:0000256" key="1">
    <source>
        <dbReference type="SAM" id="MobiDB-lite"/>
    </source>
</evidence>
<keyword evidence="4" id="KW-1185">Reference proteome</keyword>
<name>A0ABT7TRX3_9MICO</name>
<evidence type="ECO:0000256" key="2">
    <source>
        <dbReference type="SAM" id="Phobius"/>
    </source>
</evidence>
<feature type="transmembrane region" description="Helical" evidence="2">
    <location>
        <begin position="39"/>
        <end position="60"/>
    </location>
</feature>
<reference evidence="3 4" key="1">
    <citation type="submission" date="2023-06" db="EMBL/GenBank/DDBJ databases">
        <authorList>
            <person name="Feng G."/>
            <person name="Li J."/>
            <person name="Zhu H."/>
        </authorList>
    </citation>
    <scope>NUCLEOTIDE SEQUENCE [LARGE SCALE GENOMIC DNA]</scope>
    <source>
        <strain evidence="3 4">RHCKG28</strain>
    </source>
</reference>
<feature type="compositionally biased region" description="Basic and acidic residues" evidence="1">
    <location>
        <begin position="10"/>
        <end position="23"/>
    </location>
</feature>
<dbReference type="Proteomes" id="UP001236404">
    <property type="component" value="Unassembled WGS sequence"/>
</dbReference>
<feature type="transmembrane region" description="Helical" evidence="2">
    <location>
        <begin position="149"/>
        <end position="174"/>
    </location>
</feature>
<organism evidence="3 4">
    <name type="scientific">Curtobacterium caseinilyticum</name>
    <dbReference type="NCBI Taxonomy" id="3055137"/>
    <lineage>
        <taxon>Bacteria</taxon>
        <taxon>Bacillati</taxon>
        <taxon>Actinomycetota</taxon>
        <taxon>Actinomycetes</taxon>
        <taxon>Micrococcales</taxon>
        <taxon>Microbacteriaceae</taxon>
        <taxon>Curtobacterium</taxon>
    </lineage>
</organism>
<protein>
    <submittedName>
        <fullName evidence="3">Uncharacterized protein</fullName>
    </submittedName>
</protein>
<gene>
    <name evidence="3" type="ORF">QUG93_11645</name>
</gene>
<accession>A0ABT7TRX3</accession>